<accession>A0A368FHQ7</accession>
<proteinExistence type="predicted"/>
<organism evidence="1 2">
    <name type="scientific">Ancylostoma caninum</name>
    <name type="common">Dog hookworm</name>
    <dbReference type="NCBI Taxonomy" id="29170"/>
    <lineage>
        <taxon>Eukaryota</taxon>
        <taxon>Metazoa</taxon>
        <taxon>Ecdysozoa</taxon>
        <taxon>Nematoda</taxon>
        <taxon>Chromadorea</taxon>
        <taxon>Rhabditida</taxon>
        <taxon>Rhabditina</taxon>
        <taxon>Rhabditomorpha</taxon>
        <taxon>Strongyloidea</taxon>
        <taxon>Ancylostomatidae</taxon>
        <taxon>Ancylostomatinae</taxon>
        <taxon>Ancylostoma</taxon>
    </lineage>
</organism>
<gene>
    <name evidence="1" type="ORF">ANCCAN_22617</name>
</gene>
<evidence type="ECO:0000313" key="2">
    <source>
        <dbReference type="Proteomes" id="UP000252519"/>
    </source>
</evidence>
<reference evidence="1 2" key="1">
    <citation type="submission" date="2014-10" db="EMBL/GenBank/DDBJ databases">
        <title>Draft genome of the hookworm Ancylostoma caninum.</title>
        <authorList>
            <person name="Mitreva M."/>
        </authorList>
    </citation>
    <scope>NUCLEOTIDE SEQUENCE [LARGE SCALE GENOMIC DNA]</scope>
    <source>
        <strain evidence="1 2">Baltimore</strain>
    </source>
</reference>
<dbReference type="AlphaFoldDB" id="A0A368FHQ7"/>
<keyword evidence="2" id="KW-1185">Reference proteome</keyword>
<feature type="non-terminal residue" evidence="1">
    <location>
        <position position="1"/>
    </location>
</feature>
<evidence type="ECO:0000313" key="1">
    <source>
        <dbReference type="EMBL" id="RCN31592.1"/>
    </source>
</evidence>
<comment type="caution">
    <text evidence="1">The sequence shown here is derived from an EMBL/GenBank/DDBJ whole genome shotgun (WGS) entry which is preliminary data.</text>
</comment>
<name>A0A368FHQ7_ANCCA</name>
<dbReference type="EMBL" id="JOJR01001261">
    <property type="protein sequence ID" value="RCN31592.1"/>
    <property type="molecule type" value="Genomic_DNA"/>
</dbReference>
<sequence>LLTLLLRPHTARRVQLTPRHLLLTLLLRPHTAQQVRVTVAAGTAHPVLDTRRHLPHIRLLVQRTVRHRHSTVLAAHSILPHRLNIPRVLQDRMPLHPILHHLRSTVQLLQFTLRAALSTLPVRLNTLRQEILHHQCIRLHHHSTAQVLLSTVPVLPITLHLLHILQTTILTATAELHLRLTVLDSLFVVQLYEFML</sequence>
<dbReference type="Proteomes" id="UP000252519">
    <property type="component" value="Unassembled WGS sequence"/>
</dbReference>
<protein>
    <submittedName>
        <fullName evidence="1">Uncharacterized protein</fullName>
    </submittedName>
</protein>